<dbReference type="KEGG" id="dfg:B0537_08495"/>
<evidence type="ECO:0000313" key="3">
    <source>
        <dbReference type="Proteomes" id="UP000189464"/>
    </source>
</evidence>
<keyword evidence="3" id="KW-1185">Reference proteome</keyword>
<dbReference type="OrthoDB" id="1787318at2"/>
<feature type="transmembrane region" description="Helical" evidence="1">
    <location>
        <begin position="78"/>
        <end position="101"/>
    </location>
</feature>
<dbReference type="InterPro" id="IPR023804">
    <property type="entry name" value="DUF3792_TM"/>
</dbReference>
<dbReference type="NCBIfam" id="TIGR04086">
    <property type="entry name" value="TIGR04086_membr"/>
    <property type="match status" value="1"/>
</dbReference>
<keyword evidence="1" id="KW-1133">Transmembrane helix</keyword>
<dbReference type="Proteomes" id="UP000189464">
    <property type="component" value="Chromosome"/>
</dbReference>
<dbReference type="Pfam" id="PF12670">
    <property type="entry name" value="DUF3792"/>
    <property type="match status" value="1"/>
</dbReference>
<evidence type="ECO:0008006" key="4">
    <source>
        <dbReference type="Google" id="ProtNLM"/>
    </source>
</evidence>
<gene>
    <name evidence="2" type="ORF">B0537_08495</name>
</gene>
<feature type="transmembrane region" description="Helical" evidence="1">
    <location>
        <begin position="107"/>
        <end position="132"/>
    </location>
</feature>
<protein>
    <recommendedName>
        <fullName evidence="4">TIGR04086 family membrane protein</fullName>
    </recommendedName>
</protein>
<sequence length="133" mass="13621">MALRKPETPGTPVLHFSSIYRGTLVALGLSLILSTLAGLCYYFTSLSENTMPWAAAIILFLSVAIGGAYAAKRAGTKGLFNGLGVGVATFILIWILVGFFLPGNVLFMGALGKLTLTLVAGGLGGTLGVGLAS</sequence>
<reference evidence="2 3" key="1">
    <citation type="journal article" date="2016" name="Int. J. Syst. Evol. Microbiol.">
        <title>Desulfotomaculum ferrireducens sp. nov., a moderately thermophilic sulfate-reducing and dissimilatory Fe(III)-reducing bacterium isolated from compost.</title>
        <authorList>
            <person name="Yang G."/>
            <person name="Guo J."/>
            <person name="Zhuang L."/>
            <person name="Yuan Y."/>
            <person name="Zhou S."/>
        </authorList>
    </citation>
    <scope>NUCLEOTIDE SEQUENCE [LARGE SCALE GENOMIC DNA]</scope>
    <source>
        <strain evidence="2 3">GSS09</strain>
    </source>
</reference>
<dbReference type="AlphaFoldDB" id="A0A1S6IWG9"/>
<keyword evidence="1" id="KW-0812">Transmembrane</keyword>
<keyword evidence="1" id="KW-0472">Membrane</keyword>
<dbReference type="RefSeq" id="WP_077714192.1">
    <property type="nucleotide sequence ID" value="NZ_CP019698.1"/>
</dbReference>
<evidence type="ECO:0000256" key="1">
    <source>
        <dbReference type="SAM" id="Phobius"/>
    </source>
</evidence>
<proteinExistence type="predicted"/>
<name>A0A1S6IWG9_9FIRM</name>
<organism evidence="2 3">
    <name type="scientific">Desulforamulus ferrireducens</name>
    <dbReference type="NCBI Taxonomy" id="1833852"/>
    <lineage>
        <taxon>Bacteria</taxon>
        <taxon>Bacillati</taxon>
        <taxon>Bacillota</taxon>
        <taxon>Clostridia</taxon>
        <taxon>Eubacteriales</taxon>
        <taxon>Peptococcaceae</taxon>
        <taxon>Desulforamulus</taxon>
    </lineage>
</organism>
<feature type="transmembrane region" description="Helical" evidence="1">
    <location>
        <begin position="50"/>
        <end position="71"/>
    </location>
</feature>
<feature type="transmembrane region" description="Helical" evidence="1">
    <location>
        <begin position="24"/>
        <end position="44"/>
    </location>
</feature>
<accession>A0A1S6IWG9</accession>
<dbReference type="STRING" id="1833852.B0537_08495"/>
<evidence type="ECO:0000313" key="2">
    <source>
        <dbReference type="EMBL" id="AQS59115.1"/>
    </source>
</evidence>
<dbReference type="EMBL" id="CP019698">
    <property type="protein sequence ID" value="AQS59115.1"/>
    <property type="molecule type" value="Genomic_DNA"/>
</dbReference>